<gene>
    <name evidence="7" type="ORF">GFSPODELE1_LOCUS5626</name>
</gene>
<dbReference type="InterPro" id="IPR036589">
    <property type="entry name" value="HCY_dom_sf"/>
</dbReference>
<evidence type="ECO:0000259" key="6">
    <source>
        <dbReference type="PROSITE" id="PS50970"/>
    </source>
</evidence>
<keyword evidence="2 5" id="KW-0808">Transferase</keyword>
<dbReference type="PANTHER" id="PTHR46015">
    <property type="entry name" value="ZGC:172121"/>
    <property type="match status" value="1"/>
</dbReference>
<name>A0ABP1DFW4_9APHY</name>
<organism evidence="7 8">
    <name type="scientific">Somion occarium</name>
    <dbReference type="NCBI Taxonomy" id="3059160"/>
    <lineage>
        <taxon>Eukaryota</taxon>
        <taxon>Fungi</taxon>
        <taxon>Dikarya</taxon>
        <taxon>Basidiomycota</taxon>
        <taxon>Agaricomycotina</taxon>
        <taxon>Agaricomycetes</taxon>
        <taxon>Polyporales</taxon>
        <taxon>Cerrenaceae</taxon>
        <taxon>Somion</taxon>
    </lineage>
</organism>
<evidence type="ECO:0000256" key="3">
    <source>
        <dbReference type="ARBA" id="ARBA00022723"/>
    </source>
</evidence>
<dbReference type="InterPro" id="IPR051486">
    <property type="entry name" value="Hcy_S-methyltransferase"/>
</dbReference>
<dbReference type="SUPFAM" id="SSF82282">
    <property type="entry name" value="Homocysteine S-methyltransferase"/>
    <property type="match status" value="1"/>
</dbReference>
<comment type="cofactor">
    <cofactor evidence="5">
        <name>Zn(2+)</name>
        <dbReference type="ChEBI" id="CHEBI:29105"/>
    </cofactor>
</comment>
<dbReference type="PROSITE" id="PS50970">
    <property type="entry name" value="HCY"/>
    <property type="match status" value="1"/>
</dbReference>
<evidence type="ECO:0000256" key="5">
    <source>
        <dbReference type="PROSITE-ProRule" id="PRU00333"/>
    </source>
</evidence>
<keyword evidence="1 5" id="KW-0489">Methyltransferase</keyword>
<evidence type="ECO:0000313" key="8">
    <source>
        <dbReference type="Proteomes" id="UP001497453"/>
    </source>
</evidence>
<keyword evidence="3 5" id="KW-0479">Metal-binding</keyword>
<evidence type="ECO:0000256" key="1">
    <source>
        <dbReference type="ARBA" id="ARBA00022603"/>
    </source>
</evidence>
<feature type="binding site" evidence="5">
    <location>
        <position position="354"/>
    </location>
    <ligand>
        <name>Zn(2+)</name>
        <dbReference type="ChEBI" id="CHEBI:29105"/>
    </ligand>
</feature>
<keyword evidence="8" id="KW-1185">Reference proteome</keyword>
<feature type="binding site" evidence="5">
    <location>
        <position position="353"/>
    </location>
    <ligand>
        <name>Zn(2+)</name>
        <dbReference type="ChEBI" id="CHEBI:29105"/>
    </ligand>
</feature>
<feature type="domain" description="Hcy-binding" evidence="6">
    <location>
        <begin position="1"/>
        <end position="368"/>
    </location>
</feature>
<feature type="binding site" evidence="5">
    <location>
        <position position="271"/>
    </location>
    <ligand>
        <name>Zn(2+)</name>
        <dbReference type="ChEBI" id="CHEBI:29105"/>
    </ligand>
</feature>
<protein>
    <recommendedName>
        <fullName evidence="6">Hcy-binding domain-containing protein</fullName>
    </recommendedName>
</protein>
<dbReference type="Pfam" id="PF02574">
    <property type="entry name" value="S-methyl_trans"/>
    <property type="match status" value="1"/>
</dbReference>
<evidence type="ECO:0000256" key="4">
    <source>
        <dbReference type="ARBA" id="ARBA00022833"/>
    </source>
</evidence>
<evidence type="ECO:0000256" key="2">
    <source>
        <dbReference type="ARBA" id="ARBA00022679"/>
    </source>
</evidence>
<keyword evidence="4 5" id="KW-0862">Zinc</keyword>
<evidence type="ECO:0000313" key="7">
    <source>
        <dbReference type="EMBL" id="CAL1705869.1"/>
    </source>
</evidence>
<sequence>MTVFDQEKKVLVLDGGFGTTLEDVFHKDISTPLWSAKPIDEDPGLIINTHLAFLRAGADIILTSTYQCAFSTFEKAGYSREDAVRLMRKSVQLAVAAKALYLADRKDVLPHQVKIALSLGPFGATLSPAQEFGGYYPPPYGPGGSKDKGTNALNDDVEEERAIEALKEFHLERLRVFKEDEEAWNAIDFIAFETVPLTREIRAIRRAVATLQSEDPMWSKPYWISAVFPEGRFPEKDDTGQHVEIAKVVKALLEHDKDQIAAYPDGIGINCTSVEFLFPLVQGISKEIIQPTREQVERRPWLVLYPNGGDVYEPTTKSWIPQRNEKSWSDSFGGVVHEVVDAEIWPGIIVGGCCKTRPHDIYELSKIVKHSICKP</sequence>
<dbReference type="PANTHER" id="PTHR46015:SF1">
    <property type="entry name" value="HOMOCYSTEINE S-METHYLTRANSFERASE-LIKE ISOFORM 1"/>
    <property type="match status" value="1"/>
</dbReference>
<proteinExistence type="predicted"/>
<dbReference type="InterPro" id="IPR003726">
    <property type="entry name" value="HCY_dom"/>
</dbReference>
<dbReference type="Proteomes" id="UP001497453">
    <property type="component" value="Chromosome 4"/>
</dbReference>
<dbReference type="Gene3D" id="3.20.20.330">
    <property type="entry name" value="Homocysteine-binding-like domain"/>
    <property type="match status" value="1"/>
</dbReference>
<reference evidence="8" key="1">
    <citation type="submission" date="2024-04" db="EMBL/GenBank/DDBJ databases">
        <authorList>
            <person name="Shaw F."/>
            <person name="Minotto A."/>
        </authorList>
    </citation>
    <scope>NUCLEOTIDE SEQUENCE [LARGE SCALE GENOMIC DNA]</scope>
</reference>
<accession>A0ABP1DFW4</accession>
<dbReference type="EMBL" id="OZ037947">
    <property type="protein sequence ID" value="CAL1705869.1"/>
    <property type="molecule type" value="Genomic_DNA"/>
</dbReference>